<name>A0A8B6X9Q9_9BURK</name>
<accession>A0A8B6X9Q9</accession>
<dbReference type="Gene3D" id="3.90.930.60">
    <property type="match status" value="1"/>
</dbReference>
<dbReference type="Proteomes" id="UP000675920">
    <property type="component" value="Unplaced"/>
</dbReference>
<dbReference type="Gene3D" id="3.30.1330.230">
    <property type="match status" value="1"/>
</dbReference>
<dbReference type="NCBIfam" id="TIGR03882">
    <property type="entry name" value="cyclo_dehyd_2"/>
    <property type="match status" value="1"/>
</dbReference>
<dbReference type="InterPro" id="IPR003776">
    <property type="entry name" value="YcaO-like_dom"/>
</dbReference>
<feature type="domain" description="YcaO" evidence="1">
    <location>
        <begin position="394"/>
        <end position="749"/>
    </location>
</feature>
<organism evidence="2 3">
    <name type="scientific">Derxia gummosa DSM 723</name>
    <dbReference type="NCBI Taxonomy" id="1121388"/>
    <lineage>
        <taxon>Bacteria</taxon>
        <taxon>Pseudomonadati</taxon>
        <taxon>Pseudomonadota</taxon>
        <taxon>Betaproteobacteria</taxon>
        <taxon>Burkholderiales</taxon>
        <taxon>Alcaligenaceae</taxon>
        <taxon>Derxia</taxon>
    </lineage>
</organism>
<dbReference type="NCBIfam" id="TIGR00702">
    <property type="entry name" value="YcaO-type kinase domain"/>
    <property type="match status" value="1"/>
</dbReference>
<dbReference type="AlphaFoldDB" id="A0A8B6X9Q9"/>
<reference evidence="3" key="1">
    <citation type="journal article" date="2008" name="Proc. Natl. Acad. Sci. U.S.A.">
        <title>Discovery of a widely distributed toxin biosynthetic gene cluster.</title>
        <authorList>
            <person name="Lee S.W."/>
            <person name="Mitchell D.A."/>
            <person name="Markley A.L."/>
            <person name="Hensler M.E."/>
            <person name="Gonzalez D."/>
            <person name="Wohlrab A."/>
            <person name="Dorrestein P.C."/>
            <person name="Nizet V."/>
            <person name="Dixon J.E."/>
        </authorList>
    </citation>
    <scope>NUCLEOTIDE SEQUENCE</scope>
</reference>
<evidence type="ECO:0000313" key="3">
    <source>
        <dbReference type="RefSeq" id="WP_051378435.1"/>
    </source>
</evidence>
<proteinExistence type="predicted"/>
<dbReference type="Pfam" id="PF02624">
    <property type="entry name" value="YcaO"/>
    <property type="match status" value="1"/>
</dbReference>
<dbReference type="InterPro" id="IPR022291">
    <property type="entry name" value="Bacteriocin_synth_cyclodeHase"/>
</dbReference>
<dbReference type="RefSeq" id="WP_051378435.1">
    <property type="nucleotide sequence ID" value="NZ_AXWS01000008.1"/>
</dbReference>
<dbReference type="Gene3D" id="3.40.50.720">
    <property type="entry name" value="NAD(P)-binding Rossmann-like Domain"/>
    <property type="match status" value="1"/>
</dbReference>
<dbReference type="PANTHER" id="PTHR37809">
    <property type="entry name" value="RIBOSOMAL PROTEIN S12 METHYLTHIOTRANSFERASE ACCESSORY FACTOR YCAO"/>
    <property type="match status" value="1"/>
</dbReference>
<dbReference type="PANTHER" id="PTHR37809:SF1">
    <property type="entry name" value="RIBOSOMAL PROTEIN S12 METHYLTHIOTRANSFERASE ACCESSORY FACTOR YCAO"/>
    <property type="match status" value="1"/>
</dbReference>
<dbReference type="PROSITE" id="PS51664">
    <property type="entry name" value="YCAO"/>
    <property type="match status" value="1"/>
</dbReference>
<evidence type="ECO:0000259" key="1">
    <source>
        <dbReference type="PROSITE" id="PS51664"/>
    </source>
</evidence>
<keyword evidence="2" id="KW-1185">Reference proteome</keyword>
<sequence length="749" mass="81553">MLSLDPAAVPTLAPQYTAVALDDRSVIVQSEIRRVVLDGAGVVVLLGAIDGRCAVGELAHRLAPRLDFNDFRSLLDQLQQAGYLVDARRQAGDAPFWQLIGLPEAPRRLARGVYVVTAGGGMRHVMATLPNTPGRGDSVEIVPDSAALLRRALETAGVQLAQWHDGAALRVIVCDDLLHPDVERLCTDGRGPVLPVKLSGVMPTVGPLLGVTGGPCWHCLAHALRWNRPVQRFVEHQLGACATAPTLRSRAGQSAVAGIAALAIAQALAGSPRLREALLALDLATLQTQPHAVRRRPQCPHCGDADLLRRRAERPPVLASTDIAWRAEAGYRIREPRATLERYRRLLSPITGVVNYLHPMPGRHAGRRKVYVSGYQVCPQEFSGENPFDKVCAGKGQTDDQSMASALCEALERASSVWQGDEPALLATRADLVEAGHEVLDFGLLQGFSADQYARRDSINALTPDRRRQVPLPPDDRAPLAWTPAWTLDGRRRAQVPLAYCYAETPPGQGSAWGIYNPNGTAAGNCLEEAVFQGLLELIERDATAIWWYHRLHRPAVDLDALADPWIDEMRADYAAAGWTPRLIDLTHDLGIPVYAAVAHHAGFDRHAIGFGCHLGARLAARRAFTELNQLLDARPDAPHPWDQGLLPVADFLAPAGCCQLIERIDSGHDLRDDIRLIVDRLAGAGLTAWMVDKTRPDIELAVVQVIVPGLRHFWPRFGPGRLYDVPIALGWLQAPVTEAGLNPAPLFL</sequence>
<evidence type="ECO:0000313" key="2">
    <source>
        <dbReference type="Proteomes" id="UP000675920"/>
    </source>
</evidence>
<protein>
    <submittedName>
        <fullName evidence="3">TOMM precursor leader peptide-binding protein</fullName>
    </submittedName>
</protein>
<reference evidence="3" key="2">
    <citation type="journal article" date="2015" name="J. Am. Chem. Soc.">
        <title>Identification of an Auxiliary Leader Peptide-Binding Protein Required for Azoline Formation in Ribosomal Natural Products.</title>
        <authorList>
            <person name="Dunbar K.L."/>
            <person name="Tietz J.I."/>
            <person name="Cox C.L."/>
            <person name="Burkhart B.J."/>
            <person name="Mitchell D.A."/>
        </authorList>
    </citation>
    <scope>NUCLEOTIDE SEQUENCE</scope>
</reference>
<reference evidence="3" key="3">
    <citation type="submission" date="2025-08" db="UniProtKB">
        <authorList>
            <consortium name="RefSeq"/>
        </authorList>
    </citation>
    <scope>IDENTIFICATION</scope>
</reference>
<dbReference type="OrthoDB" id="2379922at2"/>
<dbReference type="Gene3D" id="3.30.40.250">
    <property type="match status" value="1"/>
</dbReference>
<dbReference type="Gene3D" id="3.30.160.660">
    <property type="match status" value="1"/>
</dbReference>